<evidence type="ECO:0008006" key="3">
    <source>
        <dbReference type="Google" id="ProtNLM"/>
    </source>
</evidence>
<dbReference type="AlphaFoldDB" id="A0A345IMV4"/>
<evidence type="ECO:0000313" key="2">
    <source>
        <dbReference type="Proteomes" id="UP000253744"/>
    </source>
</evidence>
<keyword evidence="1" id="KW-0614">Plasmid</keyword>
<dbReference type="Gene3D" id="4.10.520.10">
    <property type="entry name" value="IHF-like DNA-binding proteins"/>
    <property type="match status" value="1"/>
</dbReference>
<dbReference type="EMBL" id="CP031163">
    <property type="protein sequence ID" value="AXH01027.1"/>
    <property type="molecule type" value="Genomic_DNA"/>
</dbReference>
<proteinExistence type="predicted"/>
<dbReference type="GO" id="GO:0003677">
    <property type="term" value="F:DNA binding"/>
    <property type="evidence" value="ECO:0007669"/>
    <property type="project" value="InterPro"/>
</dbReference>
<accession>A0A345IMV4</accession>
<dbReference type="Proteomes" id="UP000253744">
    <property type="component" value="Plasmid pDrdI"/>
</dbReference>
<geneLocation type="plasmid" evidence="2">
    <name>pdrdi</name>
</geneLocation>
<evidence type="ECO:0000313" key="1">
    <source>
        <dbReference type="EMBL" id="AXH01027.1"/>
    </source>
</evidence>
<sequence>MSHDEHEEDQVAVGVLQLVSQMSERTALPPEECNRAYDALIKAIQTNLKDGNRVHLTGIGQLEVKVARSGNRKTVHFETSRLLRKAIQ</sequence>
<protein>
    <recommendedName>
        <fullName evidence="3">DNA-binding protein</fullName>
    </recommendedName>
</protein>
<dbReference type="InterPro" id="IPR010992">
    <property type="entry name" value="IHF-like_DNA-bd_dom_sf"/>
</dbReference>
<dbReference type="InterPro" id="IPR000119">
    <property type="entry name" value="Hist_DNA-bd"/>
</dbReference>
<dbReference type="GO" id="GO:0030527">
    <property type="term" value="F:structural constituent of chromatin"/>
    <property type="evidence" value="ECO:0007669"/>
    <property type="project" value="InterPro"/>
</dbReference>
<dbReference type="KEGG" id="dwu:DVJ83_18210"/>
<gene>
    <name evidence="1" type="ORF">DVJ83_18210</name>
</gene>
<reference evidence="1 2" key="1">
    <citation type="submission" date="2018-07" db="EMBL/GenBank/DDBJ databases">
        <title>Complete Genome and Methylome Analysis of Deinococcus wulumuqiensis NEB 479.</title>
        <authorList>
            <person name="Fomenkov A."/>
            <person name="Luyten Y."/>
            <person name="Vincze T."/>
            <person name="Anton B.P."/>
            <person name="Clark T."/>
            <person name="Roberts R.J."/>
            <person name="Morgan R.D."/>
        </authorList>
    </citation>
    <scope>NUCLEOTIDE SEQUENCE [LARGE SCALE GENOMIC DNA]</scope>
    <source>
        <strain evidence="1 2">NEB 479</strain>
        <plasmid evidence="2">Plasmid pdrdi</plasmid>
    </source>
</reference>
<dbReference type="Pfam" id="PF00216">
    <property type="entry name" value="Bac_DNA_binding"/>
    <property type="match status" value="1"/>
</dbReference>
<name>A0A345IMV4_9DEIO</name>
<organism evidence="1 2">
    <name type="scientific">Deinococcus wulumuqiensis</name>
    <dbReference type="NCBI Taxonomy" id="980427"/>
    <lineage>
        <taxon>Bacteria</taxon>
        <taxon>Thermotogati</taxon>
        <taxon>Deinococcota</taxon>
        <taxon>Deinococci</taxon>
        <taxon>Deinococcales</taxon>
        <taxon>Deinococcaceae</taxon>
        <taxon>Deinococcus</taxon>
    </lineage>
</organism>
<dbReference type="SUPFAM" id="SSF47729">
    <property type="entry name" value="IHF-like DNA-binding proteins"/>
    <property type="match status" value="1"/>
</dbReference>